<feature type="transmembrane region" description="Helical" evidence="14">
    <location>
        <begin position="12"/>
        <end position="36"/>
    </location>
</feature>
<dbReference type="PANTHER" id="PTHR45528">
    <property type="entry name" value="SENSOR HISTIDINE KINASE CPXA"/>
    <property type="match status" value="1"/>
</dbReference>
<dbReference type="PROSITE" id="PS50885">
    <property type="entry name" value="HAMP"/>
    <property type="match status" value="1"/>
</dbReference>
<dbReference type="SUPFAM" id="SSF158472">
    <property type="entry name" value="HAMP domain-like"/>
    <property type="match status" value="1"/>
</dbReference>
<protein>
    <recommendedName>
        <fullName evidence="3">histidine kinase</fullName>
        <ecNumber evidence="3">2.7.13.3</ecNumber>
    </recommendedName>
</protein>
<dbReference type="PANTHER" id="PTHR45528:SF1">
    <property type="entry name" value="SENSOR HISTIDINE KINASE CPXA"/>
    <property type="match status" value="1"/>
</dbReference>
<dbReference type="CDD" id="cd00082">
    <property type="entry name" value="HisKA"/>
    <property type="match status" value="1"/>
</dbReference>
<dbReference type="InterPro" id="IPR003594">
    <property type="entry name" value="HATPase_dom"/>
</dbReference>
<dbReference type="Gene3D" id="3.30.565.10">
    <property type="entry name" value="Histidine kinase-like ATPase, C-terminal domain"/>
    <property type="match status" value="1"/>
</dbReference>
<evidence type="ECO:0000256" key="8">
    <source>
        <dbReference type="ARBA" id="ARBA00022741"/>
    </source>
</evidence>
<keyword evidence="9 17" id="KW-0418">Kinase</keyword>
<evidence type="ECO:0000256" key="6">
    <source>
        <dbReference type="ARBA" id="ARBA00022679"/>
    </source>
</evidence>
<dbReference type="EMBL" id="CP000246">
    <property type="protein sequence ID" value="ABG85071.1"/>
    <property type="molecule type" value="Genomic_DNA"/>
</dbReference>
<keyword evidence="8" id="KW-0547">Nucleotide-binding</keyword>
<dbReference type="RefSeq" id="WP_003452521.1">
    <property type="nucleotide sequence ID" value="NC_008261.1"/>
</dbReference>
<dbReference type="GO" id="GO:0005524">
    <property type="term" value="F:ATP binding"/>
    <property type="evidence" value="ECO:0007669"/>
    <property type="project" value="UniProtKB-KW"/>
</dbReference>
<dbReference type="HOGENOM" id="CLU_000445_89_6_9"/>
<dbReference type="SUPFAM" id="SSF55874">
    <property type="entry name" value="ATPase domain of HSP90 chaperone/DNA topoisomerase II/histidine kinase"/>
    <property type="match status" value="1"/>
</dbReference>
<evidence type="ECO:0000256" key="2">
    <source>
        <dbReference type="ARBA" id="ARBA00004651"/>
    </source>
</evidence>
<keyword evidence="6" id="KW-0808">Transferase</keyword>
<accession>A0A0H2YVT1</accession>
<dbReference type="InterPro" id="IPR036890">
    <property type="entry name" value="HATPase_C_sf"/>
</dbReference>
<dbReference type="Proteomes" id="UP000001823">
    <property type="component" value="Chromosome"/>
</dbReference>
<dbReference type="eggNOG" id="COG5000">
    <property type="taxonomic scope" value="Bacteria"/>
</dbReference>
<name>A0A0H2YVT1_CLOP1</name>
<reference evidence="17 18" key="1">
    <citation type="journal article" date="2006" name="Genome Res.">
        <title>Skewed genomic variability in strains of the toxigenic bacterial pathogen, Clostridium perfringens.</title>
        <authorList>
            <person name="Myers G.S."/>
            <person name="Rasko D.A."/>
            <person name="Cheung J.K."/>
            <person name="Ravel J."/>
            <person name="Seshadri R."/>
            <person name="Deboy R.T."/>
            <person name="Ren Q."/>
            <person name="Varga J."/>
            <person name="Awad M.M."/>
            <person name="Brinkac L.M."/>
            <person name="Daugherty S.C."/>
            <person name="Haft D.H."/>
            <person name="Dodson R.J."/>
            <person name="Madupu R."/>
            <person name="Nelson W.C."/>
            <person name="Rosovitz M.J."/>
            <person name="Sullivan S.A."/>
            <person name="Khouri H."/>
            <person name="Dimitrov G.I."/>
            <person name="Watkins K.L."/>
            <person name="Mulligan S."/>
            <person name="Benton J."/>
            <person name="Radune D."/>
            <person name="Fisher D.J."/>
            <person name="Atkins H.S."/>
            <person name="Hiscox T."/>
            <person name="Jost B.H."/>
            <person name="Billington S.J."/>
            <person name="Songer J.G."/>
            <person name="McClane B.A."/>
            <person name="Titball R.W."/>
            <person name="Rood J.I."/>
            <person name="Melville S.B."/>
            <person name="Paulsen I.T."/>
        </authorList>
    </citation>
    <scope>NUCLEOTIDE SEQUENCE [LARGE SCALE GENOMIC DNA]</scope>
    <source>
        <strain evidence="18">ATCC 13124 / DSM 756 / JCM 1290 / NCIMB 6125 / NCTC 8237 / S 107 / Type A</strain>
    </source>
</reference>
<dbReference type="InterPro" id="IPR003661">
    <property type="entry name" value="HisK_dim/P_dom"/>
</dbReference>
<dbReference type="FunFam" id="1.10.287.130:FF:000001">
    <property type="entry name" value="Two-component sensor histidine kinase"/>
    <property type="match status" value="1"/>
</dbReference>
<keyword evidence="12" id="KW-0902">Two-component regulatory system</keyword>
<evidence type="ECO:0000259" key="16">
    <source>
        <dbReference type="PROSITE" id="PS50885"/>
    </source>
</evidence>
<keyword evidence="18" id="KW-1185">Reference proteome</keyword>
<evidence type="ECO:0000256" key="7">
    <source>
        <dbReference type="ARBA" id="ARBA00022692"/>
    </source>
</evidence>
<dbReference type="Pfam" id="PF00512">
    <property type="entry name" value="HisKA"/>
    <property type="match status" value="1"/>
</dbReference>
<sequence length="471" mass="54108">MKSIKTRLMKNFLVLLLSTIIIVSAMFLIFISRYYYQNTEEILLSQINISVDFYKRYLSNVSLEENVYEDVDIFWKQTDAQVQIYNLKGQLIMDSIGLEPKEYNTPVDVKRALEGDTAKWVGTVPDYTGKVMAISAPLRNSSNEIVGVIRYISSLRNVDNFILNFFLVFLVIGLTVLAIGIILSYFLANSIVNPITELIKVSEQMAKGNLKVRNKIVTNDEIEKLADSLNIMAEEIENREILKNEFISSVSHELRTPLTSIKGWAITLNNDFTDRETLKMGFDIIEKEADRLSNMVEELLDFSKFVSGKIKLKYEEINLKEFIEYLRLYMNPRAEREHKELILKGITEDFIIVGDKDRLKQVFINIIDNAFKFTHENEKITIEFVYADEGIYINIIDTGCGISKEELPRVKEKFYKGKNSKSQNGIGLSICDEIIALHEGTLEIYSELGKGTKVVIYLPKKLIRSVEDDLN</sequence>
<dbReference type="InterPro" id="IPR050398">
    <property type="entry name" value="HssS/ArlS-like"/>
</dbReference>
<dbReference type="GeneID" id="93001219"/>
<evidence type="ECO:0000256" key="5">
    <source>
        <dbReference type="ARBA" id="ARBA00022553"/>
    </source>
</evidence>
<feature type="domain" description="HAMP" evidence="16">
    <location>
        <begin position="189"/>
        <end position="241"/>
    </location>
</feature>
<dbReference type="GO" id="GO:0005886">
    <property type="term" value="C:plasma membrane"/>
    <property type="evidence" value="ECO:0007669"/>
    <property type="project" value="UniProtKB-SubCell"/>
</dbReference>
<dbReference type="AlphaFoldDB" id="A0A0H2YVT1"/>
<dbReference type="InterPro" id="IPR003660">
    <property type="entry name" value="HAMP_dom"/>
</dbReference>
<dbReference type="STRING" id="195103.CPF_2503"/>
<dbReference type="KEGG" id="cpf:CPF_2503"/>
<feature type="transmembrane region" description="Helical" evidence="14">
    <location>
        <begin position="161"/>
        <end position="188"/>
    </location>
</feature>
<keyword evidence="4" id="KW-1003">Cell membrane</keyword>
<evidence type="ECO:0000256" key="11">
    <source>
        <dbReference type="ARBA" id="ARBA00022989"/>
    </source>
</evidence>
<evidence type="ECO:0000256" key="10">
    <source>
        <dbReference type="ARBA" id="ARBA00022840"/>
    </source>
</evidence>
<dbReference type="GO" id="GO:0000155">
    <property type="term" value="F:phosphorelay sensor kinase activity"/>
    <property type="evidence" value="ECO:0007669"/>
    <property type="project" value="InterPro"/>
</dbReference>
<keyword evidence="5" id="KW-0597">Phosphoprotein</keyword>
<keyword evidence="11 14" id="KW-1133">Transmembrane helix</keyword>
<keyword evidence="13 14" id="KW-0472">Membrane</keyword>
<dbReference type="EC" id="2.7.13.3" evidence="3"/>
<evidence type="ECO:0000256" key="9">
    <source>
        <dbReference type="ARBA" id="ARBA00022777"/>
    </source>
</evidence>
<evidence type="ECO:0000256" key="4">
    <source>
        <dbReference type="ARBA" id="ARBA00022475"/>
    </source>
</evidence>
<keyword evidence="10" id="KW-0067">ATP-binding</keyword>
<dbReference type="eggNOG" id="COG2205">
    <property type="taxonomic scope" value="Bacteria"/>
</dbReference>
<evidence type="ECO:0000256" key="1">
    <source>
        <dbReference type="ARBA" id="ARBA00000085"/>
    </source>
</evidence>
<evidence type="ECO:0000256" key="3">
    <source>
        <dbReference type="ARBA" id="ARBA00012438"/>
    </source>
</evidence>
<keyword evidence="7 14" id="KW-0812">Transmembrane</keyword>
<evidence type="ECO:0000259" key="15">
    <source>
        <dbReference type="PROSITE" id="PS50109"/>
    </source>
</evidence>
<dbReference type="Gene3D" id="1.10.287.130">
    <property type="match status" value="1"/>
</dbReference>
<dbReference type="Gene3D" id="6.10.340.10">
    <property type="match status" value="1"/>
</dbReference>
<dbReference type="SMART" id="SM00304">
    <property type="entry name" value="HAMP"/>
    <property type="match status" value="1"/>
</dbReference>
<comment type="catalytic activity">
    <reaction evidence="1">
        <text>ATP + protein L-histidine = ADP + protein N-phospho-L-histidine.</text>
        <dbReference type="EC" id="2.7.13.3"/>
    </reaction>
</comment>
<dbReference type="SMART" id="SM00388">
    <property type="entry name" value="HisKA"/>
    <property type="match status" value="1"/>
</dbReference>
<dbReference type="Pfam" id="PF00672">
    <property type="entry name" value="HAMP"/>
    <property type="match status" value="1"/>
</dbReference>
<dbReference type="InterPro" id="IPR036097">
    <property type="entry name" value="HisK_dim/P_sf"/>
</dbReference>
<dbReference type="PaxDb" id="195103-CPF_2503"/>
<dbReference type="SMART" id="SM00387">
    <property type="entry name" value="HATPase_c"/>
    <property type="match status" value="1"/>
</dbReference>
<dbReference type="Pfam" id="PF02518">
    <property type="entry name" value="HATPase_c"/>
    <property type="match status" value="1"/>
</dbReference>
<dbReference type="FunFam" id="3.30.565.10:FF:000006">
    <property type="entry name" value="Sensor histidine kinase WalK"/>
    <property type="match status" value="1"/>
</dbReference>
<dbReference type="PRINTS" id="PR00344">
    <property type="entry name" value="BCTRLSENSOR"/>
</dbReference>
<evidence type="ECO:0000313" key="17">
    <source>
        <dbReference type="EMBL" id="ABG85071.1"/>
    </source>
</evidence>
<proteinExistence type="predicted"/>
<organism evidence="17 18">
    <name type="scientific">Clostridium perfringens (strain ATCC 13124 / DSM 756 / JCM 1290 / NCIMB 6125 / NCTC 8237 / Type A)</name>
    <dbReference type="NCBI Taxonomy" id="195103"/>
    <lineage>
        <taxon>Bacteria</taxon>
        <taxon>Bacillati</taxon>
        <taxon>Bacillota</taxon>
        <taxon>Clostridia</taxon>
        <taxon>Eubacteriales</taxon>
        <taxon>Clostridiaceae</taxon>
        <taxon>Clostridium</taxon>
    </lineage>
</organism>
<evidence type="ECO:0000256" key="12">
    <source>
        <dbReference type="ARBA" id="ARBA00023012"/>
    </source>
</evidence>
<dbReference type="SUPFAM" id="SSF47384">
    <property type="entry name" value="Homodimeric domain of signal transducing histidine kinase"/>
    <property type="match status" value="1"/>
</dbReference>
<dbReference type="InterPro" id="IPR004358">
    <property type="entry name" value="Sig_transdc_His_kin-like_C"/>
</dbReference>
<feature type="domain" description="Histidine kinase" evidence="15">
    <location>
        <begin position="249"/>
        <end position="462"/>
    </location>
</feature>
<dbReference type="PROSITE" id="PS50109">
    <property type="entry name" value="HIS_KIN"/>
    <property type="match status" value="1"/>
</dbReference>
<evidence type="ECO:0000313" key="18">
    <source>
        <dbReference type="Proteomes" id="UP000001823"/>
    </source>
</evidence>
<dbReference type="CDD" id="cd06225">
    <property type="entry name" value="HAMP"/>
    <property type="match status" value="1"/>
</dbReference>
<dbReference type="InterPro" id="IPR005467">
    <property type="entry name" value="His_kinase_dom"/>
</dbReference>
<gene>
    <name evidence="17" type="ordered locus">CPF_2503</name>
</gene>
<comment type="subcellular location">
    <subcellularLocation>
        <location evidence="2">Cell membrane</location>
        <topology evidence="2">Multi-pass membrane protein</topology>
    </subcellularLocation>
</comment>
<evidence type="ECO:0000256" key="14">
    <source>
        <dbReference type="SAM" id="Phobius"/>
    </source>
</evidence>
<evidence type="ECO:0000256" key="13">
    <source>
        <dbReference type="ARBA" id="ARBA00023136"/>
    </source>
</evidence>